<evidence type="ECO:0000313" key="4">
    <source>
        <dbReference type="Proteomes" id="UP001385951"/>
    </source>
</evidence>
<proteinExistence type="predicted"/>
<name>A0AAW0GSR2_9APHY</name>
<dbReference type="InterPro" id="IPR025239">
    <property type="entry name" value="DUF4187"/>
</dbReference>
<gene>
    <name evidence="3" type="ORF">QCA50_000328</name>
</gene>
<evidence type="ECO:0000313" key="3">
    <source>
        <dbReference type="EMBL" id="KAK7695692.1"/>
    </source>
</evidence>
<feature type="compositionally biased region" description="Basic and acidic residues" evidence="1">
    <location>
        <begin position="124"/>
        <end position="134"/>
    </location>
</feature>
<evidence type="ECO:0000256" key="1">
    <source>
        <dbReference type="SAM" id="MobiDB-lite"/>
    </source>
</evidence>
<reference evidence="3 4" key="1">
    <citation type="submission" date="2022-09" db="EMBL/GenBank/DDBJ databases">
        <authorList>
            <person name="Palmer J.M."/>
        </authorList>
    </citation>
    <scope>NUCLEOTIDE SEQUENCE [LARGE SCALE GENOMIC DNA]</scope>
    <source>
        <strain evidence="3 4">DSM 7382</strain>
    </source>
</reference>
<dbReference type="GO" id="GO:0003676">
    <property type="term" value="F:nucleic acid binding"/>
    <property type="evidence" value="ECO:0007669"/>
    <property type="project" value="InterPro"/>
</dbReference>
<dbReference type="PANTHER" id="PTHR21032">
    <property type="entry name" value="G PATCH DOMAIN-CONTAINING PROTEIN 11"/>
    <property type="match status" value="1"/>
</dbReference>
<protein>
    <recommendedName>
        <fullName evidence="2">DUF4187 domain-containing protein</fullName>
    </recommendedName>
</protein>
<dbReference type="Pfam" id="PF13821">
    <property type="entry name" value="DUF4187"/>
    <property type="match status" value="1"/>
</dbReference>
<dbReference type="EMBL" id="JASBNA010000001">
    <property type="protein sequence ID" value="KAK7695692.1"/>
    <property type="molecule type" value="Genomic_DNA"/>
</dbReference>
<accession>A0AAW0GSR2</accession>
<dbReference type="InterPro" id="IPR000467">
    <property type="entry name" value="G_patch_dom"/>
</dbReference>
<feature type="compositionally biased region" description="Polar residues" evidence="1">
    <location>
        <begin position="113"/>
        <end position="123"/>
    </location>
</feature>
<organism evidence="3 4">
    <name type="scientific">Cerrena zonata</name>
    <dbReference type="NCBI Taxonomy" id="2478898"/>
    <lineage>
        <taxon>Eukaryota</taxon>
        <taxon>Fungi</taxon>
        <taxon>Dikarya</taxon>
        <taxon>Basidiomycota</taxon>
        <taxon>Agaricomycotina</taxon>
        <taxon>Agaricomycetes</taxon>
        <taxon>Polyporales</taxon>
        <taxon>Cerrenaceae</taxon>
        <taxon>Cerrena</taxon>
    </lineage>
</organism>
<sequence length="367" mass="41416">MSEDEDDYLSDKFLLDTAATSSSQPKTYLQRRKEAERISALRNAQNRRKSRKELEQESREEGLSKSLFERAKEDEASGSGQNKALAMMMKMGFKPGQTLGRTDEEEDAEATASNAPPESPSETSEVHLGKRKASEALGDDQSSSPPSSSKHIAVPIPINEWAGKKGIGLSKRAPSPDASERLAKMAKMAEDHEHQDFRTRARQEYEERRAEGRLGPAQRTCTTLDEKAGREFNVLWLNPNNADTFPEGFLDALDDPVLVASMQRTRVGNSIEGRLKDQMQADALRSLSTTLEDVESKEDKTTLAKTPYNEEELQEAMQFLRLGPKDRLTLVLEYLRRRYAYCFWCGTEYENQEDLENNCPGPEEEDH</sequence>
<feature type="region of interest" description="Disordered" evidence="1">
    <location>
        <begin position="17"/>
        <end position="153"/>
    </location>
</feature>
<keyword evidence="4" id="KW-1185">Reference proteome</keyword>
<dbReference type="PANTHER" id="PTHR21032:SF0">
    <property type="entry name" value="G PATCH DOMAIN-CONTAINING PROTEIN 11"/>
    <property type="match status" value="1"/>
</dbReference>
<comment type="caution">
    <text evidence="3">The sequence shown here is derived from an EMBL/GenBank/DDBJ whole genome shotgun (WGS) entry which is preliminary data.</text>
</comment>
<dbReference type="Proteomes" id="UP001385951">
    <property type="component" value="Unassembled WGS sequence"/>
</dbReference>
<dbReference type="Pfam" id="PF01585">
    <property type="entry name" value="G-patch"/>
    <property type="match status" value="1"/>
</dbReference>
<dbReference type="AlphaFoldDB" id="A0AAW0GSR2"/>
<dbReference type="SMART" id="SM01173">
    <property type="entry name" value="DUF4187"/>
    <property type="match status" value="1"/>
</dbReference>
<feature type="compositionally biased region" description="Basic and acidic residues" evidence="1">
    <location>
        <begin position="52"/>
        <end position="75"/>
    </location>
</feature>
<feature type="compositionally biased region" description="Polar residues" evidence="1">
    <location>
        <begin position="18"/>
        <end position="27"/>
    </location>
</feature>
<feature type="domain" description="DUF4187" evidence="2">
    <location>
        <begin position="313"/>
        <end position="367"/>
    </location>
</feature>
<evidence type="ECO:0000259" key="2">
    <source>
        <dbReference type="SMART" id="SM01173"/>
    </source>
</evidence>
<dbReference type="InterPro" id="IPR039249">
    <property type="entry name" value="GPATCH11"/>
</dbReference>
<dbReference type="GO" id="GO:0000776">
    <property type="term" value="C:kinetochore"/>
    <property type="evidence" value="ECO:0007669"/>
    <property type="project" value="TreeGrafter"/>
</dbReference>